<evidence type="ECO:0000256" key="20">
    <source>
        <dbReference type="RuleBase" id="RU004494"/>
    </source>
</evidence>
<accession>A0A323UI77</accession>
<dbReference type="PRINTS" id="PR00162">
    <property type="entry name" value="RIESKE"/>
</dbReference>
<keyword evidence="18" id="KW-1015">Disulfide bond</keyword>
<comment type="subunit">
    <text evidence="4 21">The main subunits of complex b-c1 are: cytochrome b, cytochrome c1 and the Rieske protein.</text>
</comment>
<keyword evidence="14 20" id="KW-1133">Transmembrane helix</keyword>
<dbReference type="InterPro" id="IPR019470">
    <property type="entry name" value="Ubiq_cytC_Rdtase_Fe-S_su_TAT"/>
</dbReference>
<evidence type="ECO:0000256" key="7">
    <source>
        <dbReference type="ARBA" id="ARBA00022448"/>
    </source>
</evidence>
<comment type="catalytic activity">
    <reaction evidence="19 20">
        <text>a quinol + 2 Fe(III)-[cytochrome c](out) = a quinone + 2 Fe(II)-[cytochrome c](out) + 2 H(+)(out)</text>
        <dbReference type="Rhea" id="RHEA:11484"/>
        <dbReference type="Rhea" id="RHEA-COMP:10350"/>
        <dbReference type="Rhea" id="RHEA-COMP:14399"/>
        <dbReference type="ChEBI" id="CHEBI:15378"/>
        <dbReference type="ChEBI" id="CHEBI:24646"/>
        <dbReference type="ChEBI" id="CHEBI:29033"/>
        <dbReference type="ChEBI" id="CHEBI:29034"/>
        <dbReference type="ChEBI" id="CHEBI:132124"/>
        <dbReference type="EC" id="7.1.1.8"/>
    </reaction>
</comment>
<dbReference type="Proteomes" id="UP000248134">
    <property type="component" value="Unassembled WGS sequence"/>
</dbReference>
<proteinExistence type="inferred from homology"/>
<dbReference type="PROSITE" id="PS51296">
    <property type="entry name" value="RIESKE"/>
    <property type="match status" value="1"/>
</dbReference>
<keyword evidence="8" id="KW-1003">Cell membrane</keyword>
<dbReference type="CDD" id="cd03470">
    <property type="entry name" value="Rieske_cytochrome_bc1"/>
    <property type="match status" value="1"/>
</dbReference>
<organism evidence="24 25">
    <name type="scientific">Rhodopseudomonas palustris</name>
    <dbReference type="NCBI Taxonomy" id="1076"/>
    <lineage>
        <taxon>Bacteria</taxon>
        <taxon>Pseudomonadati</taxon>
        <taxon>Pseudomonadota</taxon>
        <taxon>Alphaproteobacteria</taxon>
        <taxon>Hyphomicrobiales</taxon>
        <taxon>Nitrobacteraceae</taxon>
        <taxon>Rhodopseudomonas</taxon>
    </lineage>
</organism>
<comment type="miscellaneous">
    <text evidence="20">The Rieske protein is a high potential 2Fe-2S protein.</text>
</comment>
<dbReference type="InterPro" id="IPR017941">
    <property type="entry name" value="Rieske_2Fe-2S"/>
</dbReference>
<protein>
    <recommendedName>
        <fullName evidence="6 20">Ubiquinol-cytochrome c reductase iron-sulfur subunit</fullName>
        <ecNumber evidence="5 20">7.1.1.8</ecNumber>
    </recommendedName>
</protein>
<evidence type="ECO:0000256" key="21">
    <source>
        <dbReference type="RuleBase" id="RU004497"/>
    </source>
</evidence>
<reference evidence="24 25" key="1">
    <citation type="submission" date="2018-06" db="EMBL/GenBank/DDBJ databases">
        <title>Draft Whole-Genome Sequence of the purple photosynthetic bacterium Rhodospeudomonas palustris XCP.</title>
        <authorList>
            <person name="Rayyan A."/>
            <person name="Meyer T.E."/>
            <person name="Kyndt J.A."/>
        </authorList>
    </citation>
    <scope>NUCLEOTIDE SEQUENCE [LARGE SCALE GENOMIC DNA]</scope>
    <source>
        <strain evidence="24 25">XCP</strain>
    </source>
</reference>
<evidence type="ECO:0000256" key="12">
    <source>
        <dbReference type="ARBA" id="ARBA00022967"/>
    </source>
</evidence>
<evidence type="ECO:0000256" key="8">
    <source>
        <dbReference type="ARBA" id="ARBA00022475"/>
    </source>
</evidence>
<dbReference type="Pfam" id="PF00355">
    <property type="entry name" value="Rieske"/>
    <property type="match status" value="1"/>
</dbReference>
<name>A0A323UI77_RHOPL</name>
<feature type="compositionally biased region" description="Basic and acidic residues" evidence="22">
    <location>
        <begin position="20"/>
        <end position="29"/>
    </location>
</feature>
<dbReference type="InterPro" id="IPR014349">
    <property type="entry name" value="Rieske_Fe-S_prot"/>
</dbReference>
<feature type="transmembrane region" description="Helical" evidence="20">
    <location>
        <begin position="32"/>
        <end position="53"/>
    </location>
</feature>
<evidence type="ECO:0000313" key="24">
    <source>
        <dbReference type="EMBL" id="PZA12495.1"/>
    </source>
</evidence>
<dbReference type="InterPro" id="IPR006311">
    <property type="entry name" value="TAT_signal"/>
</dbReference>
<dbReference type="EC" id="7.1.1.8" evidence="5 20"/>
<dbReference type="GO" id="GO:0008121">
    <property type="term" value="F:quinol-cytochrome-c reductase activity"/>
    <property type="evidence" value="ECO:0007669"/>
    <property type="project" value="UniProtKB-EC"/>
</dbReference>
<evidence type="ECO:0000259" key="23">
    <source>
        <dbReference type="PROSITE" id="PS51296"/>
    </source>
</evidence>
<keyword evidence="11" id="KW-0479">Metal-binding</keyword>
<keyword evidence="12" id="KW-1278">Translocase</keyword>
<evidence type="ECO:0000256" key="4">
    <source>
        <dbReference type="ARBA" id="ARBA00011649"/>
    </source>
</evidence>
<evidence type="ECO:0000256" key="9">
    <source>
        <dbReference type="ARBA" id="ARBA00022692"/>
    </source>
</evidence>
<dbReference type="Gene3D" id="2.102.10.10">
    <property type="entry name" value="Rieske [2Fe-2S] iron-sulphur domain"/>
    <property type="match status" value="1"/>
</dbReference>
<feature type="domain" description="Rieske" evidence="23">
    <location>
        <begin position="105"/>
        <end position="210"/>
    </location>
</feature>
<dbReference type="AlphaFoldDB" id="A0A323UI77"/>
<evidence type="ECO:0000256" key="1">
    <source>
        <dbReference type="ARBA" id="ARBA00002444"/>
    </source>
</evidence>
<keyword evidence="17 20" id="KW-0472">Membrane</keyword>
<evidence type="ECO:0000256" key="5">
    <source>
        <dbReference type="ARBA" id="ARBA00012951"/>
    </source>
</evidence>
<evidence type="ECO:0000256" key="11">
    <source>
        <dbReference type="ARBA" id="ARBA00022723"/>
    </source>
</evidence>
<comment type="similarity">
    <text evidence="3">Belongs to the Rieske iron-sulfur protein family.</text>
</comment>
<evidence type="ECO:0000256" key="15">
    <source>
        <dbReference type="ARBA" id="ARBA00023004"/>
    </source>
</evidence>
<evidence type="ECO:0000256" key="14">
    <source>
        <dbReference type="ARBA" id="ARBA00022989"/>
    </source>
</evidence>
<keyword evidence="15" id="KW-0408">Iron</keyword>
<dbReference type="RefSeq" id="WP_110785994.1">
    <property type="nucleotide sequence ID" value="NZ_QKQS01000013.1"/>
</dbReference>
<evidence type="ECO:0000256" key="3">
    <source>
        <dbReference type="ARBA" id="ARBA00010651"/>
    </source>
</evidence>
<keyword evidence="7 20" id="KW-0813">Transport</keyword>
<evidence type="ECO:0000256" key="10">
    <source>
        <dbReference type="ARBA" id="ARBA00022714"/>
    </source>
</evidence>
<evidence type="ECO:0000256" key="18">
    <source>
        <dbReference type="ARBA" id="ARBA00023157"/>
    </source>
</evidence>
<keyword evidence="16" id="KW-0411">Iron-sulfur</keyword>
<dbReference type="GO" id="GO:0051537">
    <property type="term" value="F:2 iron, 2 sulfur cluster binding"/>
    <property type="evidence" value="ECO:0007669"/>
    <property type="project" value="UniProtKB-KW"/>
</dbReference>
<dbReference type="InterPro" id="IPR006317">
    <property type="entry name" value="Ubiquinol_cyt_c_Rdtase_Fe-S-su"/>
</dbReference>
<keyword evidence="9 20" id="KW-0812">Transmembrane</keyword>
<dbReference type="GO" id="GO:0005886">
    <property type="term" value="C:plasma membrane"/>
    <property type="evidence" value="ECO:0007669"/>
    <property type="project" value="UniProtKB-SubCell"/>
</dbReference>
<dbReference type="SUPFAM" id="SSF50022">
    <property type="entry name" value="ISP domain"/>
    <property type="match status" value="1"/>
</dbReference>
<feature type="compositionally biased region" description="Low complexity" evidence="22">
    <location>
        <begin position="1"/>
        <end position="19"/>
    </location>
</feature>
<keyword evidence="10" id="KW-0001">2Fe-2S</keyword>
<gene>
    <name evidence="24" type="primary">petA</name>
    <name evidence="24" type="ORF">DNX69_11025</name>
</gene>
<evidence type="ECO:0000256" key="2">
    <source>
        <dbReference type="ARBA" id="ARBA00004162"/>
    </source>
</evidence>
<evidence type="ECO:0000313" key="25">
    <source>
        <dbReference type="Proteomes" id="UP000248134"/>
    </source>
</evidence>
<feature type="region of interest" description="Disordered" evidence="22">
    <location>
        <begin position="1"/>
        <end position="29"/>
    </location>
</feature>
<comment type="caution">
    <text evidence="24">The sequence shown here is derived from an EMBL/GenBank/DDBJ whole genome shotgun (WGS) entry which is preliminary data.</text>
</comment>
<dbReference type="GO" id="GO:0046872">
    <property type="term" value="F:metal ion binding"/>
    <property type="evidence" value="ECO:0007669"/>
    <property type="project" value="UniProtKB-KW"/>
</dbReference>
<keyword evidence="13 20" id="KW-0249">Electron transport</keyword>
<comment type="subcellular location">
    <subcellularLocation>
        <location evidence="2">Cell membrane</location>
        <topology evidence="2">Single-pass membrane protein</topology>
    </subcellularLocation>
</comment>
<evidence type="ECO:0000256" key="16">
    <source>
        <dbReference type="ARBA" id="ARBA00023014"/>
    </source>
</evidence>
<dbReference type="PANTHER" id="PTHR10134">
    <property type="entry name" value="CYTOCHROME B-C1 COMPLEX SUBUNIT RIESKE, MITOCHONDRIAL"/>
    <property type="match status" value="1"/>
</dbReference>
<sequence>MTTAATTSPTSPTSTPASAPDRDPPTPTRRDFLFIATGAMAAVGAAAAIWPFIDQMEPDASTLASGAPIDVDLSAIQPGQQILVRWRDRPIFINRRTPQALQSLQTPALLARLSDPTSSVRQQPDYADNWHRSVNPEFGVMVGICTHLGCIPTFEPLPTDMPSSEHWVGGYFCTCHGSKYDLAGRVFSGVPAPYNLPVPPYHFIGDAKIRIGENPPTSKFDFSTIRQI</sequence>
<evidence type="ECO:0000256" key="13">
    <source>
        <dbReference type="ARBA" id="ARBA00022982"/>
    </source>
</evidence>
<dbReference type="EMBL" id="QKQS01000013">
    <property type="protein sequence ID" value="PZA12495.1"/>
    <property type="molecule type" value="Genomic_DNA"/>
</dbReference>
<evidence type="ECO:0000256" key="17">
    <source>
        <dbReference type="ARBA" id="ARBA00023136"/>
    </source>
</evidence>
<dbReference type="Pfam" id="PF10399">
    <property type="entry name" value="UCR_Fe-S_N"/>
    <property type="match status" value="1"/>
</dbReference>
<dbReference type="PROSITE" id="PS51318">
    <property type="entry name" value="TAT"/>
    <property type="match status" value="1"/>
</dbReference>
<dbReference type="InterPro" id="IPR036922">
    <property type="entry name" value="Rieske_2Fe-2S_sf"/>
</dbReference>
<dbReference type="OrthoDB" id="9767869at2"/>
<dbReference type="InterPro" id="IPR005805">
    <property type="entry name" value="Rieske_Fe-S_prot_C"/>
</dbReference>
<dbReference type="Gene3D" id="1.20.5.510">
    <property type="entry name" value="Single helix bin"/>
    <property type="match status" value="1"/>
</dbReference>
<comment type="cofactor">
    <cofactor evidence="20">
        <name>[2Fe-2S] cluster</name>
        <dbReference type="ChEBI" id="CHEBI:190135"/>
    </cofactor>
    <text evidence="20">Binds 1 [2Fe-2S] cluster per subunit.</text>
</comment>
<evidence type="ECO:0000256" key="19">
    <source>
        <dbReference type="ARBA" id="ARBA00029351"/>
    </source>
</evidence>
<evidence type="ECO:0000256" key="22">
    <source>
        <dbReference type="SAM" id="MobiDB-lite"/>
    </source>
</evidence>
<comment type="function">
    <text evidence="1">Component of the ubiquinol-cytochrome c reductase complex (complex III or cytochrome b-c1 complex), which is a respiratory chain that generates an electrochemical potential coupled to ATP synthesis.</text>
</comment>
<dbReference type="NCBIfam" id="TIGR01416">
    <property type="entry name" value="Rieske_proteo"/>
    <property type="match status" value="1"/>
</dbReference>
<evidence type="ECO:0000256" key="6">
    <source>
        <dbReference type="ARBA" id="ARBA00019816"/>
    </source>
</evidence>